<keyword evidence="6 11" id="KW-0288">FMN</keyword>
<dbReference type="InterPro" id="IPR005719">
    <property type="entry name" value="Dihydroorotate_DH_2"/>
</dbReference>
<evidence type="ECO:0000256" key="8">
    <source>
        <dbReference type="ARBA" id="ARBA00023002"/>
    </source>
</evidence>
<feature type="binding site" evidence="11">
    <location>
        <begin position="325"/>
        <end position="326"/>
    </location>
    <ligand>
        <name>FMN</name>
        <dbReference type="ChEBI" id="CHEBI:58210"/>
    </ligand>
</feature>
<dbReference type="InterPro" id="IPR005720">
    <property type="entry name" value="Dihydroorotate_DH_cat"/>
</dbReference>
<dbReference type="EMBL" id="JAGFNY010000001">
    <property type="protein sequence ID" value="MBW7569477.1"/>
    <property type="molecule type" value="Genomic_DNA"/>
</dbReference>
<dbReference type="NCBIfam" id="NF003652">
    <property type="entry name" value="PRK05286.2-5"/>
    <property type="match status" value="1"/>
</dbReference>
<comment type="caution">
    <text evidence="13">The sequence shown here is derived from an EMBL/GenBank/DDBJ whole genome shotgun (WGS) entry which is preliminary data.</text>
</comment>
<feature type="binding site" evidence="11">
    <location>
        <position position="93"/>
    </location>
    <ligand>
        <name>FMN</name>
        <dbReference type="ChEBI" id="CHEBI:58210"/>
    </ligand>
</feature>
<reference evidence="13 14" key="1">
    <citation type="submission" date="2021-03" db="EMBL/GenBank/DDBJ databases">
        <title>Succinivibrio sp. nov. isolated from feces of cow.</title>
        <authorList>
            <person name="Choi J.-Y."/>
        </authorList>
    </citation>
    <scope>NUCLEOTIDE SEQUENCE [LARGE SCALE GENOMIC DNA]</scope>
    <source>
        <strain evidence="13 14">AGMB01872</strain>
    </source>
</reference>
<feature type="binding site" evidence="11">
    <location>
        <begin position="118"/>
        <end position="122"/>
    </location>
    <ligand>
        <name>substrate</name>
    </ligand>
</feature>
<dbReference type="InterPro" id="IPR050074">
    <property type="entry name" value="DHO_dehydrogenase"/>
</dbReference>
<feature type="binding site" evidence="11">
    <location>
        <position position="184"/>
    </location>
    <ligand>
        <name>substrate</name>
    </ligand>
</feature>
<evidence type="ECO:0000256" key="10">
    <source>
        <dbReference type="ARBA" id="ARBA00048639"/>
    </source>
</evidence>
<feature type="binding site" evidence="11">
    <location>
        <position position="275"/>
    </location>
    <ligand>
        <name>FMN</name>
        <dbReference type="ChEBI" id="CHEBI:58210"/>
    </ligand>
</feature>
<proteinExistence type="inferred from homology"/>
<evidence type="ECO:0000256" key="5">
    <source>
        <dbReference type="ARBA" id="ARBA00022630"/>
    </source>
</evidence>
<evidence type="ECO:0000256" key="9">
    <source>
        <dbReference type="ARBA" id="ARBA00023136"/>
    </source>
</evidence>
<feature type="binding site" evidence="11">
    <location>
        <begin position="253"/>
        <end position="254"/>
    </location>
    <ligand>
        <name>substrate</name>
    </ligand>
</feature>
<keyword evidence="9 11" id="KW-0472">Membrane</keyword>
<dbReference type="PANTHER" id="PTHR48109">
    <property type="entry name" value="DIHYDROOROTATE DEHYDROGENASE (QUINONE), MITOCHONDRIAL-RELATED"/>
    <property type="match status" value="1"/>
</dbReference>
<dbReference type="NCBIfam" id="NF003644">
    <property type="entry name" value="PRK05286.1-1"/>
    <property type="match status" value="1"/>
</dbReference>
<dbReference type="InterPro" id="IPR013785">
    <property type="entry name" value="Aldolase_TIM"/>
</dbReference>
<evidence type="ECO:0000256" key="6">
    <source>
        <dbReference type="ARBA" id="ARBA00022643"/>
    </source>
</evidence>
<dbReference type="Pfam" id="PF01180">
    <property type="entry name" value="DHO_dh"/>
    <property type="match status" value="1"/>
</dbReference>
<evidence type="ECO:0000256" key="2">
    <source>
        <dbReference type="ARBA" id="ARBA00004370"/>
    </source>
</evidence>
<comment type="cofactor">
    <cofactor evidence="11">
        <name>FMN</name>
        <dbReference type="ChEBI" id="CHEBI:58210"/>
    </cofactor>
    <text evidence="11">Binds 1 FMN per subunit.</text>
</comment>
<feature type="domain" description="Dihydroorotate dehydrogenase catalytic" evidence="12">
    <location>
        <begin position="54"/>
        <end position="342"/>
    </location>
</feature>
<keyword evidence="5 11" id="KW-0285">Flavoprotein</keyword>
<comment type="function">
    <text evidence="1 11">Catalyzes the conversion of dihydroorotate to orotate with quinone as electron acceptor.</text>
</comment>
<dbReference type="PROSITE" id="PS00912">
    <property type="entry name" value="DHODEHASE_2"/>
    <property type="match status" value="1"/>
</dbReference>
<dbReference type="RefSeq" id="WP_219936031.1">
    <property type="nucleotide sequence ID" value="NZ_JAGFNY010000001.1"/>
</dbReference>
<dbReference type="PIRSF" id="PIRSF000164">
    <property type="entry name" value="DHO_oxidase"/>
    <property type="match status" value="1"/>
</dbReference>
<dbReference type="NCBIfam" id="TIGR01036">
    <property type="entry name" value="pyrD_sub2"/>
    <property type="match status" value="1"/>
</dbReference>
<keyword evidence="8 11" id="KW-0560">Oxidoreductase</keyword>
<keyword evidence="14" id="KW-1185">Reference proteome</keyword>
<feature type="binding site" evidence="11">
    <location>
        <position position="224"/>
    </location>
    <ligand>
        <name>FMN</name>
        <dbReference type="ChEBI" id="CHEBI:58210"/>
    </ligand>
</feature>
<comment type="subunit">
    <text evidence="11">Monomer.</text>
</comment>
<feature type="binding site" evidence="11">
    <location>
        <position position="252"/>
    </location>
    <ligand>
        <name>FMN</name>
        <dbReference type="ChEBI" id="CHEBI:58210"/>
    </ligand>
</feature>
<feature type="binding site" evidence="11">
    <location>
        <position position="179"/>
    </location>
    <ligand>
        <name>FMN</name>
        <dbReference type="ChEBI" id="CHEBI:58210"/>
    </ligand>
</feature>
<dbReference type="EC" id="1.3.5.2" evidence="11"/>
<dbReference type="PANTHER" id="PTHR48109:SF4">
    <property type="entry name" value="DIHYDROOROTATE DEHYDROGENASE (QUINONE), MITOCHONDRIAL"/>
    <property type="match status" value="1"/>
</dbReference>
<feature type="binding site" evidence="11">
    <location>
        <position position="146"/>
    </location>
    <ligand>
        <name>FMN</name>
        <dbReference type="ChEBI" id="CHEBI:58210"/>
    </ligand>
</feature>
<dbReference type="GO" id="GO:0106430">
    <property type="term" value="F:dihydroorotate dehydrogenase (quinone) activity"/>
    <property type="evidence" value="ECO:0007669"/>
    <property type="project" value="UniProtKB-EC"/>
</dbReference>
<dbReference type="Proteomes" id="UP000731465">
    <property type="component" value="Unassembled WGS sequence"/>
</dbReference>
<evidence type="ECO:0000256" key="7">
    <source>
        <dbReference type="ARBA" id="ARBA00022975"/>
    </source>
</evidence>
<keyword evidence="11" id="KW-1003">Cell membrane</keyword>
<accession>A0ABS7DED4</accession>
<evidence type="ECO:0000256" key="1">
    <source>
        <dbReference type="ARBA" id="ARBA00003125"/>
    </source>
</evidence>
<dbReference type="Gene3D" id="3.20.20.70">
    <property type="entry name" value="Aldolase class I"/>
    <property type="match status" value="1"/>
</dbReference>
<evidence type="ECO:0000313" key="13">
    <source>
        <dbReference type="EMBL" id="MBW7569477.1"/>
    </source>
</evidence>
<comment type="catalytic activity">
    <reaction evidence="10 11">
        <text>(S)-dihydroorotate + a quinone = orotate + a quinol</text>
        <dbReference type="Rhea" id="RHEA:30187"/>
        <dbReference type="ChEBI" id="CHEBI:24646"/>
        <dbReference type="ChEBI" id="CHEBI:30839"/>
        <dbReference type="ChEBI" id="CHEBI:30864"/>
        <dbReference type="ChEBI" id="CHEBI:132124"/>
        <dbReference type="EC" id="1.3.5.2"/>
    </reaction>
</comment>
<dbReference type="NCBIfam" id="NF003645">
    <property type="entry name" value="PRK05286.1-2"/>
    <property type="match status" value="1"/>
</dbReference>
<feature type="binding site" evidence="11">
    <location>
        <position position="179"/>
    </location>
    <ligand>
        <name>substrate</name>
    </ligand>
</feature>
<sequence>MQFIPYSLYPLLVKPLIFCMDPERAHDTLINSAALISQKNLTSIFKQEVANSPVEIMGLKFKNPVGLAAGLDKNAEAIDFFGSLGFGFIEVGTVTPKAQDGNEKPRMFRIKDAEGIINRMGFNNKGVDNLVENLKTANYDGIIGVSIGKNETTPVENALSDYLECMQKVYQYADYIAINVSCPNTPNLTKLQAKEPLVNLLKPLKQEQKKLQEKYDKYVPLVVKISPDLDDEALENICSVCMELKMDGMTCTNTTVSRQMVHALDHANEWGGLSGQPLRELGNRVLKKVHELTDGKMPLIGVGGVTDAISAREKFANGASLVQLYSSLIYRGPVVIKKIIAAL</sequence>
<dbReference type="PROSITE" id="PS00911">
    <property type="entry name" value="DHODEHASE_1"/>
    <property type="match status" value="1"/>
</dbReference>
<evidence type="ECO:0000256" key="11">
    <source>
        <dbReference type="HAMAP-Rule" id="MF_00225"/>
    </source>
</evidence>
<dbReference type="InterPro" id="IPR012135">
    <property type="entry name" value="Dihydroorotate_DH_1_2"/>
</dbReference>
<dbReference type="NCBIfam" id="NF003646">
    <property type="entry name" value="PRK05286.1-4"/>
    <property type="match status" value="1"/>
</dbReference>
<name>A0ABS7DED4_9GAMM</name>
<dbReference type="CDD" id="cd04738">
    <property type="entry name" value="DHOD_2_like"/>
    <property type="match status" value="1"/>
</dbReference>
<dbReference type="InterPro" id="IPR001295">
    <property type="entry name" value="Dihydroorotate_DH_CS"/>
</dbReference>
<feature type="binding site" evidence="11">
    <location>
        <begin position="69"/>
        <end position="73"/>
    </location>
    <ligand>
        <name>FMN</name>
        <dbReference type="ChEBI" id="CHEBI:58210"/>
    </ligand>
</feature>
<evidence type="ECO:0000256" key="3">
    <source>
        <dbReference type="ARBA" id="ARBA00005161"/>
    </source>
</evidence>
<comment type="similarity">
    <text evidence="4 11">Belongs to the dihydroorotate dehydrogenase family. Type 2 subfamily.</text>
</comment>
<gene>
    <name evidence="11 13" type="primary">pyrD</name>
    <name evidence="13" type="ORF">J5V48_01025</name>
</gene>
<evidence type="ECO:0000259" key="12">
    <source>
        <dbReference type="Pfam" id="PF01180"/>
    </source>
</evidence>
<comment type="pathway">
    <text evidence="3 11">Pyrimidine metabolism; UMP biosynthesis via de novo pathway; orotate from (S)-dihydroorotate (quinone route): step 1/1.</text>
</comment>
<feature type="binding site" evidence="11">
    <location>
        <position position="304"/>
    </location>
    <ligand>
        <name>FMN</name>
        <dbReference type="ChEBI" id="CHEBI:58210"/>
    </ligand>
</feature>
<dbReference type="HAMAP" id="MF_00225">
    <property type="entry name" value="DHO_dh_type2"/>
    <property type="match status" value="1"/>
</dbReference>
<dbReference type="SUPFAM" id="SSF51395">
    <property type="entry name" value="FMN-linked oxidoreductases"/>
    <property type="match status" value="1"/>
</dbReference>
<evidence type="ECO:0000313" key="14">
    <source>
        <dbReference type="Proteomes" id="UP000731465"/>
    </source>
</evidence>
<feature type="active site" description="Nucleophile" evidence="11">
    <location>
        <position position="182"/>
    </location>
</feature>
<feature type="binding site" evidence="11">
    <location>
        <position position="73"/>
    </location>
    <ligand>
        <name>substrate</name>
    </ligand>
</feature>
<evidence type="ECO:0000256" key="4">
    <source>
        <dbReference type="ARBA" id="ARBA00005359"/>
    </source>
</evidence>
<protein>
    <recommendedName>
        <fullName evidence="11">Dihydroorotate dehydrogenase (quinone)</fullName>
        <ecNumber evidence="11">1.3.5.2</ecNumber>
    </recommendedName>
    <alternativeName>
        <fullName evidence="11">DHOdehase</fullName>
        <shortName evidence="11">DHOD</shortName>
        <shortName evidence="11">DHODase</shortName>
    </alternativeName>
    <alternativeName>
        <fullName evidence="11">Dihydroorotate oxidase</fullName>
    </alternativeName>
</protein>
<keyword evidence="7 11" id="KW-0665">Pyrimidine biosynthesis</keyword>
<comment type="subcellular location">
    <subcellularLocation>
        <location evidence="11">Cell membrane</location>
        <topology evidence="11">Peripheral membrane protein</topology>
    </subcellularLocation>
    <subcellularLocation>
        <location evidence="2">Membrane</location>
    </subcellularLocation>
</comment>
<organism evidence="13 14">
    <name type="scientific">Succinivibrio faecicola</name>
    <dbReference type="NCBI Taxonomy" id="2820300"/>
    <lineage>
        <taxon>Bacteria</taxon>
        <taxon>Pseudomonadati</taxon>
        <taxon>Pseudomonadota</taxon>
        <taxon>Gammaproteobacteria</taxon>
        <taxon>Aeromonadales</taxon>
        <taxon>Succinivibrionaceae</taxon>
        <taxon>Succinivibrio</taxon>
    </lineage>
</organism>